<evidence type="ECO:0000313" key="2">
    <source>
        <dbReference type="Proteomes" id="UP000262802"/>
    </source>
</evidence>
<dbReference type="Pfam" id="PF06108">
    <property type="entry name" value="DUF952"/>
    <property type="match status" value="1"/>
</dbReference>
<evidence type="ECO:0000313" key="1">
    <source>
        <dbReference type="EMBL" id="AYA35923.1"/>
    </source>
</evidence>
<dbReference type="EMBL" id="CP032317">
    <property type="protein sequence ID" value="AYA35923.1"/>
    <property type="molecule type" value="Genomic_DNA"/>
</dbReference>
<dbReference type="Gene3D" id="3.20.170.20">
    <property type="entry name" value="Protein of unknown function DUF952"/>
    <property type="match status" value="1"/>
</dbReference>
<dbReference type="OrthoDB" id="5638018at2"/>
<protein>
    <submittedName>
        <fullName evidence="1">DUF952 domain-containing protein</fullName>
    </submittedName>
</protein>
<accession>A0A3B7QXF8</accession>
<keyword evidence="2" id="KW-1185">Reference proteome</keyword>
<organism evidence="1 2">
    <name type="scientific">Hymenobacter oligotrophus</name>
    <dbReference type="NCBI Taxonomy" id="2319843"/>
    <lineage>
        <taxon>Bacteria</taxon>
        <taxon>Pseudomonadati</taxon>
        <taxon>Bacteroidota</taxon>
        <taxon>Cytophagia</taxon>
        <taxon>Cytophagales</taxon>
        <taxon>Hymenobacteraceae</taxon>
        <taxon>Hymenobacter</taxon>
    </lineage>
</organism>
<dbReference type="RefSeq" id="WP_119443511.1">
    <property type="nucleotide sequence ID" value="NZ_CP032317.1"/>
</dbReference>
<dbReference type="SUPFAM" id="SSF56399">
    <property type="entry name" value="ADP-ribosylation"/>
    <property type="match status" value="1"/>
</dbReference>
<proteinExistence type="predicted"/>
<dbReference type="InterPro" id="IPR009297">
    <property type="entry name" value="DUF952"/>
</dbReference>
<gene>
    <name evidence="1" type="ORF">D3Y59_01960</name>
</gene>
<dbReference type="KEGG" id="hyh:D3Y59_01960"/>
<dbReference type="PANTHER" id="PTHR34129">
    <property type="entry name" value="BLR1139 PROTEIN"/>
    <property type="match status" value="1"/>
</dbReference>
<sequence length="116" mass="12846">MMLYRVAELPDWQRAQQTGFFASADLQAEGFIHTSERHQLLDTANRYYPGRTDIVLLELDEATLGAAGVPVKREWAESRGQFFAHVFGAIPLGAVRRTLPFAPAPDGTFALPAELT</sequence>
<dbReference type="PANTHER" id="PTHR34129:SF1">
    <property type="entry name" value="DUF952 DOMAIN-CONTAINING PROTEIN"/>
    <property type="match status" value="1"/>
</dbReference>
<reference evidence="1 2" key="1">
    <citation type="submission" date="2018-09" db="EMBL/GenBank/DDBJ databases">
        <title>Hymenobacter medium sp. nov., isolated from R2A medium.</title>
        <authorList>
            <person name="Yingchao G."/>
        </authorList>
    </citation>
    <scope>NUCLEOTIDE SEQUENCE [LARGE SCALE GENOMIC DNA]</scope>
    <source>
        <strain evidence="2">sh-6</strain>
    </source>
</reference>
<name>A0A3B7QXF8_9BACT</name>
<dbReference type="AlphaFoldDB" id="A0A3B7QXF8"/>
<dbReference type="Proteomes" id="UP000262802">
    <property type="component" value="Chromosome"/>
</dbReference>